<dbReference type="Pfam" id="PF00704">
    <property type="entry name" value="Glyco_hydro_18"/>
    <property type="match status" value="1"/>
</dbReference>
<evidence type="ECO:0000256" key="14">
    <source>
        <dbReference type="ARBA" id="ARBA00023295"/>
    </source>
</evidence>
<evidence type="ECO:0000256" key="5">
    <source>
        <dbReference type="ARBA" id="ARBA00022622"/>
    </source>
</evidence>
<comment type="catalytic activity">
    <reaction evidence="1">
        <text>Random endo-hydrolysis of N-acetyl-beta-D-glucosaminide (1-&gt;4)-beta-linkages in chitin and chitodextrins.</text>
        <dbReference type="EC" id="3.2.1.14"/>
    </reaction>
</comment>
<evidence type="ECO:0000256" key="6">
    <source>
        <dbReference type="ARBA" id="ARBA00022669"/>
    </source>
</evidence>
<dbReference type="InterPro" id="IPR001579">
    <property type="entry name" value="Glyco_hydro_18_chit_AS"/>
</dbReference>
<keyword evidence="9" id="KW-0146">Chitin degradation</keyword>
<dbReference type="InterPro" id="IPR017853">
    <property type="entry name" value="GH"/>
</dbReference>
<evidence type="ECO:0000256" key="10">
    <source>
        <dbReference type="ARBA" id="ARBA00023136"/>
    </source>
</evidence>
<dbReference type="InterPro" id="IPR050542">
    <property type="entry name" value="Glycosyl_Hydrlase18_Chitinase"/>
</dbReference>
<dbReference type="InterPro" id="IPR045321">
    <property type="entry name" value="Cts1-like"/>
</dbReference>
<dbReference type="GO" id="GO:0008843">
    <property type="term" value="F:endochitinase activity"/>
    <property type="evidence" value="ECO:0007669"/>
    <property type="project" value="UniProtKB-EC"/>
</dbReference>
<evidence type="ECO:0000259" key="19">
    <source>
        <dbReference type="PROSITE" id="PS51910"/>
    </source>
</evidence>
<dbReference type="AlphaFoldDB" id="A0A1X7RLS9"/>
<keyword evidence="6" id="KW-0147">Chitin-binding</keyword>
<dbReference type="PROSITE" id="PS01095">
    <property type="entry name" value="GH18_1"/>
    <property type="match status" value="1"/>
</dbReference>
<keyword evidence="21" id="KW-1185">Reference proteome</keyword>
<gene>
    <name evidence="20" type="ORF">ZT3D7_G3518</name>
</gene>
<dbReference type="PROSITE" id="PS51910">
    <property type="entry name" value="GH18_2"/>
    <property type="match status" value="1"/>
</dbReference>
<dbReference type="PANTHER" id="PTHR45708">
    <property type="entry name" value="ENDOCHITINASE"/>
    <property type="match status" value="1"/>
</dbReference>
<keyword evidence="7 18" id="KW-0732">Signal</keyword>
<dbReference type="STRING" id="1276538.A0A1X7RLS9"/>
<evidence type="ECO:0000313" key="21">
    <source>
        <dbReference type="Proteomes" id="UP000215127"/>
    </source>
</evidence>
<feature type="domain" description="GH18" evidence="19">
    <location>
        <begin position="29"/>
        <end position="352"/>
    </location>
</feature>
<evidence type="ECO:0000256" key="16">
    <source>
        <dbReference type="ARBA" id="ARBA00025727"/>
    </source>
</evidence>
<evidence type="ECO:0000256" key="12">
    <source>
        <dbReference type="ARBA" id="ARBA00023277"/>
    </source>
</evidence>
<evidence type="ECO:0000256" key="15">
    <source>
        <dbReference type="ARBA" id="ARBA00023326"/>
    </source>
</evidence>
<evidence type="ECO:0000256" key="7">
    <source>
        <dbReference type="ARBA" id="ARBA00022729"/>
    </source>
</evidence>
<keyword evidence="5" id="KW-0336">GPI-anchor</keyword>
<keyword evidence="11" id="KW-0325">Glycoprotein</keyword>
<feature type="chain" id="PRO_5013185944" description="chitinase" evidence="18">
    <location>
        <begin position="22"/>
        <end position="392"/>
    </location>
</feature>
<dbReference type="GO" id="GO:0005886">
    <property type="term" value="C:plasma membrane"/>
    <property type="evidence" value="ECO:0007669"/>
    <property type="project" value="UniProtKB-SubCell"/>
</dbReference>
<evidence type="ECO:0000313" key="20">
    <source>
        <dbReference type="EMBL" id="SMQ48369.1"/>
    </source>
</evidence>
<dbReference type="GO" id="GO:0005576">
    <property type="term" value="C:extracellular region"/>
    <property type="evidence" value="ECO:0007669"/>
    <property type="project" value="TreeGrafter"/>
</dbReference>
<keyword evidence="4" id="KW-1003">Cell membrane</keyword>
<accession>A0A1X7RLS9</accession>
<feature type="signal peptide" evidence="18">
    <location>
        <begin position="1"/>
        <end position="21"/>
    </location>
</feature>
<dbReference type="GO" id="GO:0006032">
    <property type="term" value="P:chitin catabolic process"/>
    <property type="evidence" value="ECO:0007669"/>
    <property type="project" value="UniProtKB-KW"/>
</dbReference>
<evidence type="ECO:0000256" key="8">
    <source>
        <dbReference type="ARBA" id="ARBA00022801"/>
    </source>
</evidence>
<dbReference type="EMBL" id="LT853694">
    <property type="protein sequence ID" value="SMQ48369.1"/>
    <property type="molecule type" value="Genomic_DNA"/>
</dbReference>
<reference evidence="20 21" key="1">
    <citation type="submission" date="2016-06" db="EMBL/GenBank/DDBJ databases">
        <authorList>
            <person name="Kjaerup R.B."/>
            <person name="Dalgaard T.S."/>
            <person name="Juul-Madsen H.R."/>
        </authorList>
    </citation>
    <scope>NUCLEOTIDE SEQUENCE [LARGE SCALE GENOMIC DNA]</scope>
</reference>
<evidence type="ECO:0000256" key="18">
    <source>
        <dbReference type="SAM" id="SignalP"/>
    </source>
</evidence>
<evidence type="ECO:0000256" key="3">
    <source>
        <dbReference type="ARBA" id="ARBA00012729"/>
    </source>
</evidence>
<evidence type="ECO:0000256" key="2">
    <source>
        <dbReference type="ARBA" id="ARBA00004609"/>
    </source>
</evidence>
<proteinExistence type="inferred from homology"/>
<keyword evidence="10" id="KW-0472">Membrane</keyword>
<sequence length="392" mass="42844">MPSFTSLVLAATGLFAAATNAQFNAAAKTNVAIYWGQGPNQLRLLEHCKRPAVDIINIGFINQFPDQTGSYPGSNFGNACYANVYSDPKTGQPTKLYSQCPNIGPDIKACQQTYGKKILLSIGGAYPQNYYLKSDTSANAFADFLWKAFGPVQTGYTGPRPFGDAVVDGFDFDIESYISPAPSGVSDYQTRGYISMINRFKNVLFKQYTSKSFYLSAAPQCIVPDAHFATVMKSAWFDFMFIQFYNTPQCSARAAINKAKGTGTADISFDTWHNSPASLNPNVKLYIGLPGAPAAAASGYYLNPAEAQSVIRRFFGRAKFGGVMVWEATYDYTNTVCGRPYGGIMKDILKALASGTSVNTANCGGTIKRRRATLEERREEIRGRTRGNRDAR</sequence>
<evidence type="ECO:0000256" key="17">
    <source>
        <dbReference type="RuleBase" id="RU000489"/>
    </source>
</evidence>
<keyword evidence="8 17" id="KW-0378">Hydrolase</keyword>
<evidence type="ECO:0000256" key="4">
    <source>
        <dbReference type="ARBA" id="ARBA00022475"/>
    </source>
</evidence>
<name>A0A1X7RLS9_ZYMT9</name>
<dbReference type="InterPro" id="IPR001223">
    <property type="entry name" value="Glyco_hydro18_cat"/>
</dbReference>
<dbReference type="GO" id="GO:0008061">
    <property type="term" value="F:chitin binding"/>
    <property type="evidence" value="ECO:0007669"/>
    <property type="project" value="UniProtKB-KW"/>
</dbReference>
<dbReference type="EC" id="3.2.1.14" evidence="3"/>
<comment type="similarity">
    <text evidence="16">Belongs to the glycosyl hydrolase 18 family. Chitinase class III subfamily.</text>
</comment>
<dbReference type="GO" id="GO:0098552">
    <property type="term" value="C:side of membrane"/>
    <property type="evidence" value="ECO:0007669"/>
    <property type="project" value="UniProtKB-KW"/>
</dbReference>
<dbReference type="Proteomes" id="UP000215127">
    <property type="component" value="Chromosome 3"/>
</dbReference>
<organism evidence="20 21">
    <name type="scientific">Zymoseptoria tritici (strain ST99CH_3D7)</name>
    <dbReference type="NCBI Taxonomy" id="1276538"/>
    <lineage>
        <taxon>Eukaryota</taxon>
        <taxon>Fungi</taxon>
        <taxon>Dikarya</taxon>
        <taxon>Ascomycota</taxon>
        <taxon>Pezizomycotina</taxon>
        <taxon>Dothideomycetes</taxon>
        <taxon>Dothideomycetidae</taxon>
        <taxon>Mycosphaerellales</taxon>
        <taxon>Mycosphaerellaceae</taxon>
        <taxon>Zymoseptoria</taxon>
    </lineage>
</organism>
<keyword evidence="13" id="KW-0449">Lipoprotein</keyword>
<dbReference type="PANTHER" id="PTHR45708:SF47">
    <property type="entry name" value="ENDOCHITINASE A"/>
    <property type="match status" value="1"/>
</dbReference>
<dbReference type="CDD" id="cd02877">
    <property type="entry name" value="GH18_hevamine_XipI_class_III"/>
    <property type="match status" value="1"/>
</dbReference>
<evidence type="ECO:0000256" key="9">
    <source>
        <dbReference type="ARBA" id="ARBA00023024"/>
    </source>
</evidence>
<keyword evidence="14 17" id="KW-0326">Glycosidase</keyword>
<protein>
    <recommendedName>
        <fullName evidence="3">chitinase</fullName>
        <ecNumber evidence="3">3.2.1.14</ecNumber>
    </recommendedName>
</protein>
<evidence type="ECO:0000256" key="11">
    <source>
        <dbReference type="ARBA" id="ARBA00023180"/>
    </source>
</evidence>
<dbReference type="Gene3D" id="3.20.20.80">
    <property type="entry name" value="Glycosidases"/>
    <property type="match status" value="1"/>
</dbReference>
<dbReference type="SUPFAM" id="SSF51445">
    <property type="entry name" value="(Trans)glycosidases"/>
    <property type="match status" value="1"/>
</dbReference>
<keyword evidence="12" id="KW-0119">Carbohydrate metabolism</keyword>
<keyword evidence="15" id="KW-0624">Polysaccharide degradation</keyword>
<comment type="subcellular location">
    <subcellularLocation>
        <location evidence="2">Cell membrane</location>
        <topology evidence="2">Lipid-anchor</topology>
        <topology evidence="2">GPI-anchor</topology>
    </subcellularLocation>
</comment>
<evidence type="ECO:0000256" key="13">
    <source>
        <dbReference type="ARBA" id="ARBA00023288"/>
    </source>
</evidence>
<evidence type="ECO:0000256" key="1">
    <source>
        <dbReference type="ARBA" id="ARBA00000822"/>
    </source>
</evidence>
<dbReference type="GO" id="GO:0000272">
    <property type="term" value="P:polysaccharide catabolic process"/>
    <property type="evidence" value="ECO:0007669"/>
    <property type="project" value="UniProtKB-KW"/>
</dbReference>